<feature type="transmembrane region" description="Helical" evidence="6">
    <location>
        <begin position="69"/>
        <end position="91"/>
    </location>
</feature>
<proteinExistence type="inferred from homology"/>
<evidence type="ECO:0000256" key="5">
    <source>
        <dbReference type="ARBA" id="ARBA00023136"/>
    </source>
</evidence>
<name>A0ABR5SFT3_9BACT</name>
<evidence type="ECO:0000256" key="3">
    <source>
        <dbReference type="ARBA" id="ARBA00022692"/>
    </source>
</evidence>
<evidence type="ECO:0000256" key="2">
    <source>
        <dbReference type="ARBA" id="ARBA00009773"/>
    </source>
</evidence>
<dbReference type="EMBL" id="LNQR01000056">
    <property type="protein sequence ID" value="KWT86777.1"/>
    <property type="molecule type" value="Genomic_DNA"/>
</dbReference>
<keyword evidence="4 6" id="KW-1133">Transmembrane helix</keyword>
<protein>
    <submittedName>
        <fullName evidence="7">Membrane protein</fullName>
    </submittedName>
</protein>
<comment type="subcellular location">
    <subcellularLocation>
        <location evidence="1">Membrane</location>
        <topology evidence="1">Multi-pass membrane protein</topology>
    </subcellularLocation>
</comment>
<feature type="transmembrane region" description="Helical" evidence="6">
    <location>
        <begin position="39"/>
        <end position="57"/>
    </location>
</feature>
<feature type="transmembrane region" description="Helical" evidence="6">
    <location>
        <begin position="16"/>
        <end position="33"/>
    </location>
</feature>
<evidence type="ECO:0000256" key="1">
    <source>
        <dbReference type="ARBA" id="ARBA00004141"/>
    </source>
</evidence>
<feature type="transmembrane region" description="Helical" evidence="6">
    <location>
        <begin position="216"/>
        <end position="242"/>
    </location>
</feature>
<keyword evidence="3 6" id="KW-0812">Transmembrane</keyword>
<accession>A0ABR5SFT3</accession>
<evidence type="ECO:0000256" key="4">
    <source>
        <dbReference type="ARBA" id="ARBA00022989"/>
    </source>
</evidence>
<comment type="caution">
    <text evidence="7">The sequence shown here is derived from an EMBL/GenBank/DDBJ whole genome shotgun (WGS) entry which is preliminary data.</text>
</comment>
<evidence type="ECO:0000256" key="6">
    <source>
        <dbReference type="SAM" id="Phobius"/>
    </source>
</evidence>
<sequence length="365" mass="40804">MRHGNMENKSITNNKFYVITLLLLLLLFGYLMYNVIRPFLTPIAWAVVLGIVFYPVYQFIGRYVAWKSAASLLTVLIIVFIIIGPFTYIIVMMGWELYSLVEHLEKGVFDQQFTGDLASFAPLKWLDERLHIYEYIGTEEVKKKIMDSISSVAQGIMPRLTIGFKNLLGVFSDFSIMVMTLYFFFLDGPAFVKKVRDYLPFTDVQKDRLVSQTKDMVVSAIYGGVAVALSQGIAAGLVFYFLGVRAPLLLGAATYLMSFIPFGAVIIWGGVDIYLFLSGSYIKGGILLFVGLFGISMIDNVLRPIIVSGRTNISFLLIFFTVVGGLGYFGLIGLILGPLVVVIFLSLFEIFRTIDEEEINGSAEL</sequence>
<reference evidence="7 8" key="1">
    <citation type="submission" date="2015-11" db="EMBL/GenBank/DDBJ databases">
        <authorList>
            <person name="Lin W."/>
        </authorList>
    </citation>
    <scope>NUCLEOTIDE SEQUENCE [LARGE SCALE GENOMIC DNA]</scope>
    <source>
        <strain evidence="7 8">HCH-1</strain>
    </source>
</reference>
<dbReference type="Pfam" id="PF01594">
    <property type="entry name" value="AI-2E_transport"/>
    <property type="match status" value="1"/>
</dbReference>
<gene>
    <name evidence="7" type="ORF">ASN18_1500</name>
</gene>
<keyword evidence="8" id="KW-1185">Reference proteome</keyword>
<evidence type="ECO:0000313" key="7">
    <source>
        <dbReference type="EMBL" id="KWT86777.1"/>
    </source>
</evidence>
<evidence type="ECO:0000313" key="8">
    <source>
        <dbReference type="Proteomes" id="UP000060487"/>
    </source>
</evidence>
<dbReference type="PANTHER" id="PTHR21716:SF4">
    <property type="entry name" value="TRANSMEMBRANE PROTEIN 245"/>
    <property type="match status" value="1"/>
</dbReference>
<dbReference type="PANTHER" id="PTHR21716">
    <property type="entry name" value="TRANSMEMBRANE PROTEIN"/>
    <property type="match status" value="1"/>
</dbReference>
<keyword evidence="5 6" id="KW-0472">Membrane</keyword>
<feature type="transmembrane region" description="Helical" evidence="6">
    <location>
        <begin position="167"/>
        <end position="186"/>
    </location>
</feature>
<feature type="transmembrane region" description="Helical" evidence="6">
    <location>
        <begin position="275"/>
        <end position="295"/>
    </location>
</feature>
<comment type="similarity">
    <text evidence="2">Belongs to the autoinducer-2 exporter (AI-2E) (TC 2.A.86) family.</text>
</comment>
<organism evidence="7 8">
    <name type="scientific">Candidatus Magnetominusculus xianensis</name>
    <dbReference type="NCBI Taxonomy" id="1748249"/>
    <lineage>
        <taxon>Bacteria</taxon>
        <taxon>Pseudomonadati</taxon>
        <taxon>Nitrospirota</taxon>
        <taxon>Nitrospiria</taxon>
        <taxon>Nitrospirales</taxon>
        <taxon>Nitrospiraceae</taxon>
        <taxon>Candidatus Magnetominusculus</taxon>
    </lineage>
</organism>
<dbReference type="InterPro" id="IPR002549">
    <property type="entry name" value="AI-2E-like"/>
</dbReference>
<dbReference type="Proteomes" id="UP000060487">
    <property type="component" value="Unassembled WGS sequence"/>
</dbReference>
<feature type="transmembrane region" description="Helical" evidence="6">
    <location>
        <begin position="315"/>
        <end position="348"/>
    </location>
</feature>
<feature type="transmembrane region" description="Helical" evidence="6">
    <location>
        <begin position="248"/>
        <end position="268"/>
    </location>
</feature>